<comment type="caution">
    <text evidence="7">The sequence shown here is derived from an EMBL/GenBank/DDBJ whole genome shotgun (WGS) entry which is preliminary data.</text>
</comment>
<keyword evidence="5" id="KW-0456">Lyase</keyword>
<dbReference type="GO" id="GO:0006629">
    <property type="term" value="P:lipid metabolic process"/>
    <property type="evidence" value="ECO:0007669"/>
    <property type="project" value="InterPro"/>
</dbReference>
<keyword evidence="3" id="KW-0460">Magnesium</keyword>
<reference evidence="7 8" key="1">
    <citation type="journal article" date="2018" name="Gigascience">
        <title>Genomes of trombidid mites reveal novel predicted allergens and laterally-transferred genes associated with secondary metabolism.</title>
        <authorList>
            <person name="Dong X."/>
            <person name="Chaisiri K."/>
            <person name="Xia D."/>
            <person name="Armstrong S.D."/>
            <person name="Fang Y."/>
            <person name="Donnelly M.J."/>
            <person name="Kadowaki T."/>
            <person name="McGarry J.W."/>
            <person name="Darby A.C."/>
            <person name="Makepeace B.L."/>
        </authorList>
    </citation>
    <scope>NUCLEOTIDE SEQUENCE [LARGE SCALE GENOMIC DNA]</scope>
    <source>
        <strain evidence="7">UoL-UT</strain>
    </source>
</reference>
<dbReference type="AlphaFoldDB" id="A0A443QRH9"/>
<dbReference type="InterPro" id="IPR017946">
    <property type="entry name" value="PLC-like_Pdiesterase_TIM-brl"/>
</dbReference>
<dbReference type="GO" id="GO:0016829">
    <property type="term" value="F:lyase activity"/>
    <property type="evidence" value="ECO:0007669"/>
    <property type="project" value="UniProtKB-KW"/>
</dbReference>
<dbReference type="GO" id="GO:0008081">
    <property type="term" value="F:phosphoric diester hydrolase activity"/>
    <property type="evidence" value="ECO:0007669"/>
    <property type="project" value="InterPro"/>
</dbReference>
<evidence type="ECO:0000256" key="5">
    <source>
        <dbReference type="ARBA" id="ARBA00023239"/>
    </source>
</evidence>
<feature type="signal peptide" evidence="6">
    <location>
        <begin position="1"/>
        <end position="20"/>
    </location>
</feature>
<keyword evidence="6" id="KW-0732">Signal</keyword>
<evidence type="ECO:0000256" key="2">
    <source>
        <dbReference type="ARBA" id="ARBA00022723"/>
    </source>
</evidence>
<evidence type="ECO:0000256" key="1">
    <source>
        <dbReference type="ARBA" id="ARBA00000110"/>
    </source>
</evidence>
<evidence type="ECO:0000256" key="6">
    <source>
        <dbReference type="SAM" id="SignalP"/>
    </source>
</evidence>
<feature type="non-terminal residue" evidence="7">
    <location>
        <position position="93"/>
    </location>
</feature>
<organism evidence="7 8">
    <name type="scientific">Leptotrombidium deliense</name>
    <dbReference type="NCBI Taxonomy" id="299467"/>
    <lineage>
        <taxon>Eukaryota</taxon>
        <taxon>Metazoa</taxon>
        <taxon>Ecdysozoa</taxon>
        <taxon>Arthropoda</taxon>
        <taxon>Chelicerata</taxon>
        <taxon>Arachnida</taxon>
        <taxon>Acari</taxon>
        <taxon>Acariformes</taxon>
        <taxon>Trombidiformes</taxon>
        <taxon>Prostigmata</taxon>
        <taxon>Anystina</taxon>
        <taxon>Parasitengona</taxon>
        <taxon>Trombiculoidea</taxon>
        <taxon>Trombiculidae</taxon>
        <taxon>Leptotrombidium</taxon>
    </lineage>
</organism>
<keyword evidence="4" id="KW-1015">Disulfide bond</keyword>
<dbReference type="EMBL" id="NCKV01052695">
    <property type="protein sequence ID" value="RWS05624.1"/>
    <property type="molecule type" value="Genomic_DNA"/>
</dbReference>
<gene>
    <name evidence="7" type="ORF">B4U80_04100</name>
</gene>
<name>A0A443QRH9_9ACAR</name>
<evidence type="ECO:0000256" key="3">
    <source>
        <dbReference type="ARBA" id="ARBA00022842"/>
    </source>
</evidence>
<proteinExistence type="predicted"/>
<keyword evidence="2" id="KW-0479">Metal-binding</keyword>
<dbReference type="OrthoDB" id="1058301at2759"/>
<dbReference type="Gene3D" id="3.20.20.190">
    <property type="entry name" value="Phosphatidylinositol (PI) phosphodiesterase"/>
    <property type="match status" value="1"/>
</dbReference>
<comment type="catalytic activity">
    <reaction evidence="1">
        <text>an N-(acyl)-sphingosylphosphoethanolamine = an N-(acyl)-sphingosyl-1,3-cyclic phosphate + ethanolamine</text>
        <dbReference type="Rhea" id="RHEA:60648"/>
        <dbReference type="ChEBI" id="CHEBI:57603"/>
        <dbReference type="ChEBI" id="CHEBI:143891"/>
        <dbReference type="ChEBI" id="CHEBI:143892"/>
    </reaction>
</comment>
<protein>
    <submittedName>
        <fullName evidence="7">Sphingomyelin phosphodiesterase-like protein</fullName>
    </submittedName>
</protein>
<dbReference type="Proteomes" id="UP000288716">
    <property type="component" value="Unassembled WGS sequence"/>
</dbReference>
<keyword evidence="8" id="KW-1185">Reference proteome</keyword>
<dbReference type="VEuPathDB" id="VectorBase:LDEU014215"/>
<evidence type="ECO:0000256" key="4">
    <source>
        <dbReference type="ARBA" id="ARBA00023157"/>
    </source>
</evidence>
<feature type="chain" id="PRO_5019420689" evidence="6">
    <location>
        <begin position="21"/>
        <end position="93"/>
    </location>
</feature>
<sequence>MKYLLVFLLFYFQCKKTVQQRPLYNIAHMVNSIRQVNEFLELGANAIETDVVFYSNGTAMKTFHGTPCDCFRDCFHSESIVNYLEYTKNITTP</sequence>
<evidence type="ECO:0000313" key="7">
    <source>
        <dbReference type="EMBL" id="RWS05624.1"/>
    </source>
</evidence>
<accession>A0A443QRH9</accession>
<dbReference type="GO" id="GO:0046872">
    <property type="term" value="F:metal ion binding"/>
    <property type="evidence" value="ECO:0007669"/>
    <property type="project" value="UniProtKB-KW"/>
</dbReference>
<evidence type="ECO:0000313" key="8">
    <source>
        <dbReference type="Proteomes" id="UP000288716"/>
    </source>
</evidence>